<keyword evidence="3" id="KW-1185">Reference proteome</keyword>
<dbReference type="CDD" id="cd03139">
    <property type="entry name" value="GATase1_PfpI_2"/>
    <property type="match status" value="1"/>
</dbReference>
<comment type="caution">
    <text evidence="2">The sequence shown here is derived from an EMBL/GenBank/DDBJ whole genome shotgun (WGS) entry which is preliminary data.</text>
</comment>
<name>A0A9P8UQ52_9PEZI</name>
<evidence type="ECO:0000259" key="1">
    <source>
        <dbReference type="Pfam" id="PF01965"/>
    </source>
</evidence>
<dbReference type="PANTHER" id="PTHR43130">
    <property type="entry name" value="ARAC-FAMILY TRANSCRIPTIONAL REGULATOR"/>
    <property type="match status" value="1"/>
</dbReference>
<accession>A0A9P8UQ52</accession>
<dbReference type="EMBL" id="JAGPXC010000002">
    <property type="protein sequence ID" value="KAH6656920.1"/>
    <property type="molecule type" value="Genomic_DNA"/>
</dbReference>
<dbReference type="SUPFAM" id="SSF52317">
    <property type="entry name" value="Class I glutamine amidotransferase-like"/>
    <property type="match status" value="1"/>
</dbReference>
<feature type="domain" description="DJ-1/PfpI" evidence="1">
    <location>
        <begin position="21"/>
        <end position="168"/>
    </location>
</feature>
<dbReference type="RefSeq" id="XP_045961154.1">
    <property type="nucleotide sequence ID" value="XM_046101922.1"/>
</dbReference>
<dbReference type="InterPro" id="IPR029062">
    <property type="entry name" value="Class_I_gatase-like"/>
</dbReference>
<gene>
    <name evidence="2" type="ORF">BKA67DRAFT_553637</name>
</gene>
<dbReference type="InterPro" id="IPR052158">
    <property type="entry name" value="INH-QAR"/>
</dbReference>
<dbReference type="Gene3D" id="3.40.50.880">
    <property type="match status" value="1"/>
</dbReference>
<protein>
    <submittedName>
        <fullName evidence="2">DJ-1/PfpI family protein</fullName>
    </submittedName>
</protein>
<dbReference type="Proteomes" id="UP000758603">
    <property type="component" value="Unassembled WGS sequence"/>
</dbReference>
<evidence type="ECO:0000313" key="2">
    <source>
        <dbReference type="EMBL" id="KAH6656920.1"/>
    </source>
</evidence>
<dbReference type="PANTHER" id="PTHR43130:SF15">
    <property type="entry name" value="THIJ_PFPI FAMILY PROTEIN (AFU_ORTHOLOGUE AFUA_5G14240)"/>
    <property type="match status" value="1"/>
</dbReference>
<reference evidence="2" key="1">
    <citation type="journal article" date="2021" name="Nat. Commun.">
        <title>Genetic determinants of endophytism in the Arabidopsis root mycobiome.</title>
        <authorList>
            <person name="Mesny F."/>
            <person name="Miyauchi S."/>
            <person name="Thiergart T."/>
            <person name="Pickel B."/>
            <person name="Atanasova L."/>
            <person name="Karlsson M."/>
            <person name="Huettel B."/>
            <person name="Barry K.W."/>
            <person name="Haridas S."/>
            <person name="Chen C."/>
            <person name="Bauer D."/>
            <person name="Andreopoulos W."/>
            <person name="Pangilinan J."/>
            <person name="LaButti K."/>
            <person name="Riley R."/>
            <person name="Lipzen A."/>
            <person name="Clum A."/>
            <person name="Drula E."/>
            <person name="Henrissat B."/>
            <person name="Kohler A."/>
            <person name="Grigoriev I.V."/>
            <person name="Martin F.M."/>
            <person name="Hacquard S."/>
        </authorList>
    </citation>
    <scope>NUCLEOTIDE SEQUENCE</scope>
    <source>
        <strain evidence="2">MPI-SDFR-AT-0073</strain>
    </source>
</reference>
<dbReference type="GeneID" id="70130814"/>
<sequence length="218" mass="23388">MQDLIGILDPLQIVAHQQHLELSILAETLDPVTTKPASVAMNAYNSTWWPTIVPTHTFATAPEDIEVLIIPGGPGVRSPNVTTITDFIAARYPSLKYLITVCTGAGLAARSGVLDGRRATTNKAAWSTMTAYGPNTTWVSPARWVVDGNIWTSSGGTAGLDLVFPLIEHLWGTQMSDYVQGLVEYVPHPQDFDPFAARFNITPTGAISEDSGPILTAG</sequence>
<dbReference type="InterPro" id="IPR002818">
    <property type="entry name" value="DJ-1/PfpI"/>
</dbReference>
<dbReference type="Pfam" id="PF01965">
    <property type="entry name" value="DJ-1_PfpI"/>
    <property type="match status" value="1"/>
</dbReference>
<proteinExistence type="predicted"/>
<dbReference type="AlphaFoldDB" id="A0A9P8UQ52"/>
<evidence type="ECO:0000313" key="3">
    <source>
        <dbReference type="Proteomes" id="UP000758603"/>
    </source>
</evidence>
<organism evidence="2 3">
    <name type="scientific">Truncatella angustata</name>
    <dbReference type="NCBI Taxonomy" id="152316"/>
    <lineage>
        <taxon>Eukaryota</taxon>
        <taxon>Fungi</taxon>
        <taxon>Dikarya</taxon>
        <taxon>Ascomycota</taxon>
        <taxon>Pezizomycotina</taxon>
        <taxon>Sordariomycetes</taxon>
        <taxon>Xylariomycetidae</taxon>
        <taxon>Amphisphaeriales</taxon>
        <taxon>Sporocadaceae</taxon>
        <taxon>Truncatella</taxon>
    </lineage>
</organism>
<dbReference type="OrthoDB" id="543156at2759"/>